<gene>
    <name evidence="3" type="ORF">FIBRA_07420</name>
</gene>
<evidence type="ECO:0008006" key="5">
    <source>
        <dbReference type="Google" id="ProtNLM"/>
    </source>
</evidence>
<keyword evidence="4" id="KW-1185">Reference proteome</keyword>
<evidence type="ECO:0000256" key="1">
    <source>
        <dbReference type="SAM" id="MobiDB-lite"/>
    </source>
</evidence>
<dbReference type="Proteomes" id="UP000006352">
    <property type="component" value="Unassembled WGS sequence"/>
</dbReference>
<feature type="compositionally biased region" description="Basic and acidic residues" evidence="1">
    <location>
        <begin position="188"/>
        <end position="198"/>
    </location>
</feature>
<dbReference type="InParanoid" id="J4GUY3"/>
<protein>
    <recommendedName>
        <fullName evidence="5">Transmembrane protein</fullName>
    </recommendedName>
</protein>
<sequence>MSQSAREFKGKPFLRETRTMMEEPHQMLRRTASGNVMALDPGVVVRRNLRTASDGYLEDRKDWDAGHARRWTQTDQDETDAATKRRIIKDLVNSWMDRLQLISVITTFFAATEAQLLGFAVPDEGVTTRIQEAATAILAGALVVHLFAAILSFLAAFFLVRYRIEEAKHEEDVIESSHAPPCVADPEADAKAHQRSDSRSSSVHIWSTNPHLEQVGPFRRGKPPTALLEHCHSLCMWLATVGFVLALAGVLCYTWSRLPHSASIFASACMGVCIVLGICAVCVQF</sequence>
<proteinExistence type="predicted"/>
<keyword evidence="2" id="KW-0812">Transmembrane</keyword>
<feature type="transmembrane region" description="Helical" evidence="2">
    <location>
        <begin position="133"/>
        <end position="160"/>
    </location>
</feature>
<evidence type="ECO:0000313" key="4">
    <source>
        <dbReference type="Proteomes" id="UP000006352"/>
    </source>
</evidence>
<evidence type="ECO:0000313" key="3">
    <source>
        <dbReference type="EMBL" id="CCM05210.1"/>
    </source>
</evidence>
<dbReference type="OrthoDB" id="2653987at2759"/>
<feature type="transmembrane region" description="Helical" evidence="2">
    <location>
        <begin position="234"/>
        <end position="256"/>
    </location>
</feature>
<organism evidence="3 4">
    <name type="scientific">Fibroporia radiculosa</name>
    <dbReference type="NCBI Taxonomy" id="599839"/>
    <lineage>
        <taxon>Eukaryota</taxon>
        <taxon>Fungi</taxon>
        <taxon>Dikarya</taxon>
        <taxon>Basidiomycota</taxon>
        <taxon>Agaricomycotina</taxon>
        <taxon>Agaricomycetes</taxon>
        <taxon>Polyporales</taxon>
        <taxon>Fibroporiaceae</taxon>
        <taxon>Fibroporia</taxon>
    </lineage>
</organism>
<dbReference type="RefSeq" id="XP_012184493.1">
    <property type="nucleotide sequence ID" value="XM_012329103.1"/>
</dbReference>
<dbReference type="HOGENOM" id="CLU_065000_2_0_1"/>
<dbReference type="EMBL" id="HE797182">
    <property type="protein sequence ID" value="CCM05210.1"/>
    <property type="molecule type" value="Genomic_DNA"/>
</dbReference>
<reference evidence="3 4" key="1">
    <citation type="journal article" date="2012" name="Appl. Environ. Microbiol.">
        <title>Short-read sequencing for genomic analysis of the brown rot fungus Fibroporia radiculosa.</title>
        <authorList>
            <person name="Tang J.D."/>
            <person name="Perkins A.D."/>
            <person name="Sonstegard T.S."/>
            <person name="Schroeder S.G."/>
            <person name="Burgess S.C."/>
            <person name="Diehl S.V."/>
        </authorList>
    </citation>
    <scope>NUCLEOTIDE SEQUENCE [LARGE SCALE GENOMIC DNA]</scope>
    <source>
        <strain evidence="3 4">TFFH 294</strain>
    </source>
</reference>
<keyword evidence="2" id="KW-1133">Transmembrane helix</keyword>
<evidence type="ECO:0000256" key="2">
    <source>
        <dbReference type="SAM" id="Phobius"/>
    </source>
</evidence>
<feature type="transmembrane region" description="Helical" evidence="2">
    <location>
        <begin position="99"/>
        <end position="121"/>
    </location>
</feature>
<feature type="transmembrane region" description="Helical" evidence="2">
    <location>
        <begin position="262"/>
        <end position="283"/>
    </location>
</feature>
<dbReference type="GeneID" id="24100121"/>
<accession>J4GUY3</accession>
<keyword evidence="2" id="KW-0472">Membrane</keyword>
<feature type="region of interest" description="Disordered" evidence="1">
    <location>
        <begin position="175"/>
        <end position="203"/>
    </location>
</feature>
<name>J4GUY3_9APHY</name>
<dbReference type="AlphaFoldDB" id="J4GUY3"/>